<keyword evidence="3" id="KW-1185">Reference proteome</keyword>
<dbReference type="RefSeq" id="WP_147082109.1">
    <property type="nucleotide sequence ID" value="NZ_VOQR01000001.1"/>
</dbReference>
<dbReference type="CDD" id="cd01038">
    <property type="entry name" value="Endonuclease_DUF559"/>
    <property type="match status" value="1"/>
</dbReference>
<evidence type="ECO:0000313" key="3">
    <source>
        <dbReference type="Proteomes" id="UP000321250"/>
    </source>
</evidence>
<dbReference type="SUPFAM" id="SSF52980">
    <property type="entry name" value="Restriction endonuclease-like"/>
    <property type="match status" value="1"/>
</dbReference>
<keyword evidence="2" id="KW-0540">Nuclease</keyword>
<accession>A0A5C6UE93</accession>
<dbReference type="InterPro" id="IPR011335">
    <property type="entry name" value="Restrct_endonuc-II-like"/>
</dbReference>
<keyword evidence="2" id="KW-0255">Endonuclease</keyword>
<comment type="caution">
    <text evidence="2">The sequence shown here is derived from an EMBL/GenBank/DDBJ whole genome shotgun (WGS) entry which is preliminary data.</text>
</comment>
<dbReference type="InterPro" id="IPR047216">
    <property type="entry name" value="Endonuclease_DUF559_bact"/>
</dbReference>
<dbReference type="InterPro" id="IPR007569">
    <property type="entry name" value="DUF559"/>
</dbReference>
<feature type="domain" description="DUF559" evidence="1">
    <location>
        <begin position="10"/>
        <end position="114"/>
    </location>
</feature>
<reference evidence="2 3" key="1">
    <citation type="journal article" date="2013" name="Antonie Van Leeuwenhoek">
        <title>Sphingomonas ginsenosidivorax sp. nov., with the ability to transform ginsenosides.</title>
        <authorList>
            <person name="Jin X.F."/>
            <person name="Kim J.K."/>
            <person name="Liu Q.M."/>
            <person name="Kang M.S."/>
            <person name="He D."/>
            <person name="Jin F.X."/>
            <person name="Kim S.C."/>
            <person name="Im W.T."/>
        </authorList>
    </citation>
    <scope>NUCLEOTIDE SEQUENCE [LARGE SCALE GENOMIC DNA]</scope>
    <source>
        <strain evidence="2 3">KHI67</strain>
    </source>
</reference>
<dbReference type="PANTHER" id="PTHR38590">
    <property type="entry name" value="BLL0828 PROTEIN"/>
    <property type="match status" value="1"/>
</dbReference>
<dbReference type="EMBL" id="VOQR01000001">
    <property type="protein sequence ID" value="TXC71127.1"/>
    <property type="molecule type" value="Genomic_DNA"/>
</dbReference>
<dbReference type="PANTHER" id="PTHR38590:SF1">
    <property type="entry name" value="BLL0828 PROTEIN"/>
    <property type="match status" value="1"/>
</dbReference>
<dbReference type="AlphaFoldDB" id="A0A5C6UE93"/>
<organism evidence="2 3">
    <name type="scientific">Sphingomonas ginsenosidivorax</name>
    <dbReference type="NCBI Taxonomy" id="862135"/>
    <lineage>
        <taxon>Bacteria</taxon>
        <taxon>Pseudomonadati</taxon>
        <taxon>Pseudomonadota</taxon>
        <taxon>Alphaproteobacteria</taxon>
        <taxon>Sphingomonadales</taxon>
        <taxon>Sphingomonadaceae</taxon>
        <taxon>Sphingomonas</taxon>
    </lineage>
</organism>
<dbReference type="GO" id="GO:0004519">
    <property type="term" value="F:endonuclease activity"/>
    <property type="evidence" value="ECO:0007669"/>
    <property type="project" value="UniProtKB-KW"/>
</dbReference>
<name>A0A5C6UE93_9SPHN</name>
<proteinExistence type="predicted"/>
<keyword evidence="2" id="KW-0378">Hydrolase</keyword>
<sequence length="129" mass="14522">MSDKVYNRPTARSRELRANITLPEQRLWGCLSARKVGGVRFNRQFPIGPFVCDFVSRGAKLVIEVDGDSHGHSERADAARTRYIEDMGYRVIRFWNNDVMERLEGVVGEIERVLGDSPSPSPSREAGGE</sequence>
<evidence type="ECO:0000313" key="2">
    <source>
        <dbReference type="EMBL" id="TXC71127.1"/>
    </source>
</evidence>
<dbReference type="Pfam" id="PF04480">
    <property type="entry name" value="DUF559"/>
    <property type="match status" value="1"/>
</dbReference>
<protein>
    <submittedName>
        <fullName evidence="2">Endonuclease domain-containing protein</fullName>
    </submittedName>
</protein>
<dbReference type="OrthoDB" id="9798754at2"/>
<dbReference type="Proteomes" id="UP000321250">
    <property type="component" value="Unassembled WGS sequence"/>
</dbReference>
<evidence type="ECO:0000259" key="1">
    <source>
        <dbReference type="Pfam" id="PF04480"/>
    </source>
</evidence>
<dbReference type="Gene3D" id="3.40.960.10">
    <property type="entry name" value="VSR Endonuclease"/>
    <property type="match status" value="1"/>
</dbReference>
<gene>
    <name evidence="2" type="ORF">FSB78_09305</name>
</gene>